<feature type="transmembrane region" description="Helical" evidence="7">
    <location>
        <begin position="142"/>
        <end position="162"/>
    </location>
</feature>
<keyword evidence="10" id="KW-1185">Reference proteome</keyword>
<gene>
    <name evidence="9" type="ORF">F6S87_03995</name>
</gene>
<evidence type="ECO:0000256" key="4">
    <source>
        <dbReference type="ARBA" id="ARBA00022989"/>
    </source>
</evidence>
<evidence type="ECO:0000256" key="5">
    <source>
        <dbReference type="ARBA" id="ARBA00023136"/>
    </source>
</evidence>
<feature type="transmembrane region" description="Helical" evidence="7">
    <location>
        <begin position="316"/>
        <end position="336"/>
    </location>
</feature>
<keyword evidence="5 7" id="KW-0472">Membrane</keyword>
<feature type="compositionally biased region" description="Low complexity" evidence="6">
    <location>
        <begin position="788"/>
        <end position="797"/>
    </location>
</feature>
<feature type="transmembrane region" description="Helical" evidence="7">
    <location>
        <begin position="343"/>
        <end position="362"/>
    </location>
</feature>
<dbReference type="InterPro" id="IPR024320">
    <property type="entry name" value="LPG_synthase_C"/>
</dbReference>
<dbReference type="PANTHER" id="PTHR34697:SF2">
    <property type="entry name" value="PHOSPHATIDYLGLYCEROL LYSYLTRANSFERASE"/>
    <property type="match status" value="1"/>
</dbReference>
<comment type="caution">
    <text evidence="9">The sequence shown here is derived from an EMBL/GenBank/DDBJ whole genome shotgun (WGS) entry which is preliminary data.</text>
</comment>
<dbReference type="AlphaFoldDB" id="A0A6I5N2B0"/>
<comment type="subcellular location">
    <subcellularLocation>
        <location evidence="1">Cell membrane</location>
        <topology evidence="1">Multi-pass membrane protein</topology>
    </subcellularLocation>
</comment>
<accession>A0A6I5N2B0</accession>
<proteinExistence type="predicted"/>
<dbReference type="InterPro" id="IPR051211">
    <property type="entry name" value="PG_lysyltransferase"/>
</dbReference>
<dbReference type="RefSeq" id="WP_163227309.1">
    <property type="nucleotide sequence ID" value="NZ_VYSG01000001.1"/>
</dbReference>
<evidence type="ECO:0000256" key="6">
    <source>
        <dbReference type="SAM" id="MobiDB-lite"/>
    </source>
</evidence>
<evidence type="ECO:0000256" key="1">
    <source>
        <dbReference type="ARBA" id="ARBA00004651"/>
    </source>
</evidence>
<keyword evidence="2" id="KW-1003">Cell membrane</keyword>
<keyword evidence="4 7" id="KW-1133">Transmembrane helix</keyword>
<feature type="transmembrane region" description="Helical" evidence="7">
    <location>
        <begin position="71"/>
        <end position="96"/>
    </location>
</feature>
<feature type="transmembrane region" description="Helical" evidence="7">
    <location>
        <begin position="27"/>
        <end position="51"/>
    </location>
</feature>
<sequence length="806" mass="85583">MTMHTSNPVAGGAPLLHDLRDWTRGRAVPLVVVALLLAVNTGWFLWCGLGHHGRPLGLLATDLAHLDTGRLALSLVLVHGPAQLVVGLPVVAAVLCMATPKLGNLRTLLVGVASAVVGTAVGLASCMLVARLFDGATGAVDMPFTLTPVTLVVGALMAATAFDGELWRRRVRIVGYSVILVVLLYGGNPGDYCTLMAAVAGQLIGRLLAGRPGVNAVWRRQRPPYCERRKLVGAVGLVLAAAPFMAATSRGRVGPLMAMAITMAPGTGTRERLALCTGVGLRADACRAGLEAASLGAAGHGVAGFSGANAGNALRALAVMMALTAVMAVIAVGLFLGRRVAAVAGIACYGLMAGIELVRAFAQSPAPGSAVALPAPGPFAAAVGVAVPLAFMLAIVVNWRSFAVGRMAGIVPVDDLVETGGSSMSFMTTWSGNRYWTSPTGRSAVAFRVRNGVALTTTGPFGDPDEWADDLAAFPAYCSANGWTPAFYAVGRQAHDRLAAAGWHSLLVGQEMIVDPRTWKTTGKKWQDIRTAINKARKTGIDDVLCRFDELSDDVRRQIHDICEQWSGDKPLPEMKFTLGGFDELHDSRVLILYAIDADGTVLGVTSWLPTWRDGRVVGWTLDVMRHRDDAPNGIMELLIARMAQRMHDDGERDPEHAVEFVSLSAAPLSGLDDADDEDGRALQHALAAMAELLEPAYGFKSLYRFKRKFQPSTEPVYLCYADSATLAAIGLAVLRSYLPTLTIPQLFALLPTLKPKKEKTEKTEKAEKTEKKTGKTEKAEQTEKTGKTATAEQAETSGKGLDRLS</sequence>
<feature type="region of interest" description="Disordered" evidence="6">
    <location>
        <begin position="758"/>
        <end position="806"/>
    </location>
</feature>
<dbReference type="PANTHER" id="PTHR34697">
    <property type="entry name" value="PHOSPHATIDYLGLYCEROL LYSYLTRANSFERASE"/>
    <property type="match status" value="1"/>
</dbReference>
<feature type="transmembrane region" description="Helical" evidence="7">
    <location>
        <begin position="108"/>
        <end position="130"/>
    </location>
</feature>
<dbReference type="SUPFAM" id="SSF55729">
    <property type="entry name" value="Acyl-CoA N-acyltransferases (Nat)"/>
    <property type="match status" value="1"/>
</dbReference>
<dbReference type="GO" id="GO:0016755">
    <property type="term" value="F:aminoacyltransferase activity"/>
    <property type="evidence" value="ECO:0007669"/>
    <property type="project" value="TreeGrafter"/>
</dbReference>
<evidence type="ECO:0000313" key="9">
    <source>
        <dbReference type="EMBL" id="NEG69779.1"/>
    </source>
</evidence>
<evidence type="ECO:0000256" key="2">
    <source>
        <dbReference type="ARBA" id="ARBA00022475"/>
    </source>
</evidence>
<feature type="transmembrane region" description="Helical" evidence="7">
    <location>
        <begin position="192"/>
        <end position="210"/>
    </location>
</feature>
<dbReference type="EMBL" id="VYSG01000001">
    <property type="protein sequence ID" value="NEG69779.1"/>
    <property type="molecule type" value="Genomic_DNA"/>
</dbReference>
<dbReference type="InterPro" id="IPR016181">
    <property type="entry name" value="Acyl_CoA_acyltransferase"/>
</dbReference>
<evidence type="ECO:0000259" key="8">
    <source>
        <dbReference type="Pfam" id="PF09924"/>
    </source>
</evidence>
<name>A0A6I5N2B0_9BIFI</name>
<evidence type="ECO:0000313" key="10">
    <source>
        <dbReference type="Proteomes" id="UP000469292"/>
    </source>
</evidence>
<feature type="transmembrane region" description="Helical" evidence="7">
    <location>
        <begin position="169"/>
        <end position="186"/>
    </location>
</feature>
<feature type="transmembrane region" description="Helical" evidence="7">
    <location>
        <begin position="377"/>
        <end position="397"/>
    </location>
</feature>
<feature type="transmembrane region" description="Helical" evidence="7">
    <location>
        <begin position="231"/>
        <end position="249"/>
    </location>
</feature>
<dbReference type="GO" id="GO:0055091">
    <property type="term" value="P:phospholipid homeostasis"/>
    <property type="evidence" value="ECO:0007669"/>
    <property type="project" value="TreeGrafter"/>
</dbReference>
<feature type="compositionally biased region" description="Basic and acidic residues" evidence="6">
    <location>
        <begin position="759"/>
        <end position="787"/>
    </location>
</feature>
<dbReference type="Proteomes" id="UP000469292">
    <property type="component" value="Unassembled WGS sequence"/>
</dbReference>
<dbReference type="Pfam" id="PF09924">
    <property type="entry name" value="LPG_synthase_C"/>
    <property type="match status" value="1"/>
</dbReference>
<evidence type="ECO:0000256" key="7">
    <source>
        <dbReference type="SAM" id="Phobius"/>
    </source>
</evidence>
<feature type="domain" description="Phosphatidylglycerol lysyltransferase C-terminal" evidence="8">
    <location>
        <begin position="419"/>
        <end position="721"/>
    </location>
</feature>
<reference evidence="9 10" key="1">
    <citation type="submission" date="2019-09" db="EMBL/GenBank/DDBJ databases">
        <title>Phylogenetic characterization of a novel taxon of the genus Bifidobacterium: Bifidobacterium choloepi sp. nov.</title>
        <authorList>
            <person name="Modesto M."/>
            <person name="Satti M."/>
        </authorList>
    </citation>
    <scope>NUCLEOTIDE SEQUENCE [LARGE SCALE GENOMIC DNA]</scope>
    <source>
        <strain evidence="9 10">BRDM6</strain>
    </source>
</reference>
<organism evidence="9 10">
    <name type="scientific">Bifidobacterium choloepi</name>
    <dbReference type="NCBI Taxonomy" id="2614131"/>
    <lineage>
        <taxon>Bacteria</taxon>
        <taxon>Bacillati</taxon>
        <taxon>Actinomycetota</taxon>
        <taxon>Actinomycetes</taxon>
        <taxon>Bifidobacteriales</taxon>
        <taxon>Bifidobacteriaceae</taxon>
        <taxon>Bifidobacterium</taxon>
    </lineage>
</organism>
<protein>
    <submittedName>
        <fullName evidence="9">DUF2156 domain-containing protein</fullName>
    </submittedName>
</protein>
<evidence type="ECO:0000256" key="3">
    <source>
        <dbReference type="ARBA" id="ARBA00022692"/>
    </source>
</evidence>
<keyword evidence="3 7" id="KW-0812">Transmembrane</keyword>
<dbReference type="GO" id="GO:0005886">
    <property type="term" value="C:plasma membrane"/>
    <property type="evidence" value="ECO:0007669"/>
    <property type="project" value="UniProtKB-SubCell"/>
</dbReference>